<dbReference type="Proteomes" id="UP001558652">
    <property type="component" value="Unassembled WGS sequence"/>
</dbReference>
<feature type="compositionally biased region" description="Acidic residues" evidence="1">
    <location>
        <begin position="1"/>
        <end position="11"/>
    </location>
</feature>
<reference evidence="2 3" key="1">
    <citation type="submission" date="2024-07" db="EMBL/GenBank/DDBJ databases">
        <title>Chromosome-level genome assembly of the water stick insect Ranatra chinensis (Heteroptera: Nepidae).</title>
        <authorList>
            <person name="Liu X."/>
        </authorList>
    </citation>
    <scope>NUCLEOTIDE SEQUENCE [LARGE SCALE GENOMIC DNA]</scope>
    <source>
        <strain evidence="2">Cailab_2021Rc</strain>
        <tissue evidence="2">Muscle</tissue>
    </source>
</reference>
<organism evidence="2 3">
    <name type="scientific">Ranatra chinensis</name>
    <dbReference type="NCBI Taxonomy" id="642074"/>
    <lineage>
        <taxon>Eukaryota</taxon>
        <taxon>Metazoa</taxon>
        <taxon>Ecdysozoa</taxon>
        <taxon>Arthropoda</taxon>
        <taxon>Hexapoda</taxon>
        <taxon>Insecta</taxon>
        <taxon>Pterygota</taxon>
        <taxon>Neoptera</taxon>
        <taxon>Paraneoptera</taxon>
        <taxon>Hemiptera</taxon>
        <taxon>Heteroptera</taxon>
        <taxon>Panheteroptera</taxon>
        <taxon>Nepomorpha</taxon>
        <taxon>Nepidae</taxon>
        <taxon>Ranatrinae</taxon>
        <taxon>Ranatra</taxon>
    </lineage>
</organism>
<name>A0ABD0YK47_9HEMI</name>
<proteinExistence type="predicted"/>
<evidence type="ECO:0000256" key="1">
    <source>
        <dbReference type="SAM" id="MobiDB-lite"/>
    </source>
</evidence>
<dbReference type="EMBL" id="JBFDAA010000006">
    <property type="protein sequence ID" value="KAL1131645.1"/>
    <property type="molecule type" value="Genomic_DNA"/>
</dbReference>
<dbReference type="AlphaFoldDB" id="A0ABD0YK47"/>
<comment type="caution">
    <text evidence="2">The sequence shown here is derived from an EMBL/GenBank/DDBJ whole genome shotgun (WGS) entry which is preliminary data.</text>
</comment>
<sequence>MLIFSEDDLEEGQQAHPAKPLQTTVCSGLGDGPLSSQGGPPHRAGPVAIRQPCGDWDFSSADQGCPLAWLEIKQAPHYQPPQWHHTRFGLYPLHVAPLGGTWRKVPGSTLPTSLHVV</sequence>
<accession>A0ABD0YK47</accession>
<gene>
    <name evidence="2" type="ORF">AAG570_011258</name>
</gene>
<protein>
    <submittedName>
        <fullName evidence="2">Uncharacterized protein</fullName>
    </submittedName>
</protein>
<evidence type="ECO:0000313" key="2">
    <source>
        <dbReference type="EMBL" id="KAL1131645.1"/>
    </source>
</evidence>
<feature type="region of interest" description="Disordered" evidence="1">
    <location>
        <begin position="1"/>
        <end position="49"/>
    </location>
</feature>
<evidence type="ECO:0000313" key="3">
    <source>
        <dbReference type="Proteomes" id="UP001558652"/>
    </source>
</evidence>
<keyword evidence="3" id="KW-1185">Reference proteome</keyword>